<dbReference type="Pfam" id="PF03109">
    <property type="entry name" value="ABC1"/>
    <property type="match status" value="1"/>
</dbReference>
<dbReference type="InterPro" id="IPR051409">
    <property type="entry name" value="Atypical_kinase_ADCK"/>
</dbReference>
<keyword evidence="6" id="KW-0418">Kinase</keyword>
<sequence length="448" mass="49365">MTDFPEETDDRADPGIPRRTAARAAKLASLPLGIAGRAVGGWGRRLTGQSAEEVNANLSAKAAEQLFEVLGTLKGGAMKFGQTLSVFEAAVPDEMAAPYRDALTRLQAAAPPMPVKQTRRVLAEQLGRSWEKRFTDFDDAPTAAASIGQVHRAVWHDGREVAVKVQYPGADEALRSDLRQLQRFSRLFQALLPGTEVKPLLAELSARMDEELDYRGEADSQREFAKAFDGDEQVLVPKVVASAPKVLVTEWVTGTPLAKIIAGADAETRNHVGTRLAEFHFSSPARVKLLHSDPHPGNFMLLDDGRLAVIDFGAVARLPHGIPRQLGEMTRLALDRRSDDLMRLLRSSGFIRPGTELSADDVLAYLAPFTEPLATDHFHFTRRWMQRQAMRVGDTRGRDFRTGRSLNLPPEYLLIHRVTAGSTGILCQLDADIPVRAIVERWQPGFAD</sequence>
<evidence type="ECO:0000259" key="5">
    <source>
        <dbReference type="Pfam" id="PF03109"/>
    </source>
</evidence>
<evidence type="ECO:0000256" key="4">
    <source>
        <dbReference type="ARBA" id="ARBA00022840"/>
    </source>
</evidence>
<protein>
    <submittedName>
        <fullName evidence="6">Unusual protein kinase regulating ubiquinone biosynthesis (AarF/ABC1/UbiB family)</fullName>
    </submittedName>
</protein>
<name>A0ABU0EQ39_9PSEU</name>
<dbReference type="RefSeq" id="WP_306989283.1">
    <property type="nucleotide sequence ID" value="NZ_JAUSUT010000001.1"/>
</dbReference>
<dbReference type="Proteomes" id="UP001229651">
    <property type="component" value="Unassembled WGS sequence"/>
</dbReference>
<dbReference type="CDD" id="cd13970">
    <property type="entry name" value="ABC1_ADCK3"/>
    <property type="match status" value="1"/>
</dbReference>
<dbReference type="PANTHER" id="PTHR43851">
    <property type="match status" value="1"/>
</dbReference>
<proteinExistence type="inferred from homology"/>
<dbReference type="SUPFAM" id="SSF56112">
    <property type="entry name" value="Protein kinase-like (PK-like)"/>
    <property type="match status" value="1"/>
</dbReference>
<keyword evidence="3" id="KW-0547">Nucleotide-binding</keyword>
<accession>A0ABU0EQ39</accession>
<evidence type="ECO:0000256" key="1">
    <source>
        <dbReference type="ARBA" id="ARBA00009670"/>
    </source>
</evidence>
<evidence type="ECO:0000313" key="6">
    <source>
        <dbReference type="EMBL" id="MDQ0377121.1"/>
    </source>
</evidence>
<keyword evidence="2" id="KW-0808">Transferase</keyword>
<keyword evidence="6" id="KW-0830">Ubiquinone</keyword>
<keyword evidence="7" id="KW-1185">Reference proteome</keyword>
<evidence type="ECO:0000256" key="2">
    <source>
        <dbReference type="ARBA" id="ARBA00022679"/>
    </source>
</evidence>
<dbReference type="GO" id="GO:0016301">
    <property type="term" value="F:kinase activity"/>
    <property type="evidence" value="ECO:0007669"/>
    <property type="project" value="UniProtKB-KW"/>
</dbReference>
<comment type="caution">
    <text evidence="6">The sequence shown here is derived from an EMBL/GenBank/DDBJ whole genome shotgun (WGS) entry which is preliminary data.</text>
</comment>
<reference evidence="6 7" key="1">
    <citation type="submission" date="2023-07" db="EMBL/GenBank/DDBJ databases">
        <title>Sequencing the genomes of 1000 actinobacteria strains.</title>
        <authorList>
            <person name="Klenk H.-P."/>
        </authorList>
    </citation>
    <scope>NUCLEOTIDE SEQUENCE [LARGE SCALE GENOMIC DNA]</scope>
    <source>
        <strain evidence="6 7">DSM 45805</strain>
    </source>
</reference>
<dbReference type="EMBL" id="JAUSUT010000001">
    <property type="protein sequence ID" value="MDQ0377121.1"/>
    <property type="molecule type" value="Genomic_DNA"/>
</dbReference>
<dbReference type="InterPro" id="IPR034646">
    <property type="entry name" value="ADCK3_dom"/>
</dbReference>
<evidence type="ECO:0000313" key="7">
    <source>
        <dbReference type="Proteomes" id="UP001229651"/>
    </source>
</evidence>
<evidence type="ECO:0000256" key="3">
    <source>
        <dbReference type="ARBA" id="ARBA00022741"/>
    </source>
</evidence>
<comment type="similarity">
    <text evidence="1">Belongs to the protein kinase superfamily. ADCK protein kinase family.</text>
</comment>
<dbReference type="InterPro" id="IPR004147">
    <property type="entry name" value="ABC1_dom"/>
</dbReference>
<dbReference type="InterPro" id="IPR011009">
    <property type="entry name" value="Kinase-like_dom_sf"/>
</dbReference>
<keyword evidence="4" id="KW-0067">ATP-binding</keyword>
<feature type="domain" description="ABC1 atypical kinase-like" evidence="5">
    <location>
        <begin position="105"/>
        <end position="336"/>
    </location>
</feature>
<dbReference type="PANTHER" id="PTHR43851:SF3">
    <property type="entry name" value="COENZYME Q8"/>
    <property type="match status" value="1"/>
</dbReference>
<gene>
    <name evidence="6" type="ORF">FB470_001115</name>
</gene>
<organism evidence="6 7">
    <name type="scientific">Amycolatopsis thermophila</name>
    <dbReference type="NCBI Taxonomy" id="206084"/>
    <lineage>
        <taxon>Bacteria</taxon>
        <taxon>Bacillati</taxon>
        <taxon>Actinomycetota</taxon>
        <taxon>Actinomycetes</taxon>
        <taxon>Pseudonocardiales</taxon>
        <taxon>Pseudonocardiaceae</taxon>
        <taxon>Amycolatopsis</taxon>
    </lineage>
</organism>